<evidence type="ECO:0000259" key="1">
    <source>
        <dbReference type="Pfam" id="PF13360"/>
    </source>
</evidence>
<sequence length="426" mass="45264">MKAKLPGAVLVSLLVVSAAHAGPQGWRTDGTGCYPDAKPPVKWSASENVVWKTPMPGPSNSTPVIVDGKIFICADPAWLICVNAADGKILWQKSNTYFDMMDEQEIAKAKADIAAGKVVAGKLRSAKGELNKLKRKQKDVPKDQELKDKIKATGATIRELTSELKALSKYMKASADGTTGYSTATPAADGKGVYAVFGNGVAAGYTPDGKRKWIRYLAKPRSGYGHSGSPLLVGSKLLVHITEMVALNVADGKTAWAARLGARFGSPVLTKIGDVDVAATAGGEIVRMADGKLLARGLGGLVYNSPIVAGDGLYLVQARPVAFKLPEKAAEKIKPERVWKGRPKIKKDRYYSSPLHTDGLIYAVTQTGVLSVLDAKTGELVYERALKLGGTAYASISAAGKYVFVSGDRGVTAVIETGRDYKEIAR</sequence>
<dbReference type="Gene3D" id="2.130.10.10">
    <property type="entry name" value="YVTN repeat-like/Quinoprotein amine dehydrogenase"/>
    <property type="match status" value="1"/>
</dbReference>
<organism evidence="2">
    <name type="scientific">marine sediment metagenome</name>
    <dbReference type="NCBI Taxonomy" id="412755"/>
    <lineage>
        <taxon>unclassified sequences</taxon>
        <taxon>metagenomes</taxon>
        <taxon>ecological metagenomes</taxon>
    </lineage>
</organism>
<dbReference type="InterPro" id="IPR011047">
    <property type="entry name" value="Quinoprotein_ADH-like_sf"/>
</dbReference>
<dbReference type="InterPro" id="IPR002372">
    <property type="entry name" value="PQQ_rpt_dom"/>
</dbReference>
<dbReference type="PANTHER" id="PTHR34512:SF30">
    <property type="entry name" value="OUTER MEMBRANE PROTEIN ASSEMBLY FACTOR BAMB"/>
    <property type="match status" value="1"/>
</dbReference>
<dbReference type="InterPro" id="IPR015943">
    <property type="entry name" value="WD40/YVTN_repeat-like_dom_sf"/>
</dbReference>
<comment type="caution">
    <text evidence="2">The sequence shown here is derived from an EMBL/GenBank/DDBJ whole genome shotgun (WGS) entry which is preliminary data.</text>
</comment>
<protein>
    <recommendedName>
        <fullName evidence="1">Pyrrolo-quinoline quinone repeat domain-containing protein</fullName>
    </recommendedName>
</protein>
<evidence type="ECO:0000313" key="2">
    <source>
        <dbReference type="EMBL" id="GAF72045.1"/>
    </source>
</evidence>
<feature type="non-terminal residue" evidence="2">
    <location>
        <position position="426"/>
    </location>
</feature>
<name>X0T7J7_9ZZZZ</name>
<proteinExistence type="predicted"/>
<dbReference type="Gene3D" id="2.40.10.480">
    <property type="match status" value="1"/>
</dbReference>
<dbReference type="PANTHER" id="PTHR34512">
    <property type="entry name" value="CELL SURFACE PROTEIN"/>
    <property type="match status" value="1"/>
</dbReference>
<feature type="domain" description="Pyrrolo-quinoline quinone repeat" evidence="1">
    <location>
        <begin position="184"/>
        <end position="323"/>
    </location>
</feature>
<gene>
    <name evidence="2" type="ORF">S01H1_05252</name>
</gene>
<dbReference type="EMBL" id="BARS01002736">
    <property type="protein sequence ID" value="GAF72045.1"/>
    <property type="molecule type" value="Genomic_DNA"/>
</dbReference>
<dbReference type="Pfam" id="PF13360">
    <property type="entry name" value="PQQ_2"/>
    <property type="match status" value="2"/>
</dbReference>
<dbReference type="SUPFAM" id="SSF50998">
    <property type="entry name" value="Quinoprotein alcohol dehydrogenase-like"/>
    <property type="match status" value="1"/>
</dbReference>
<reference evidence="2" key="1">
    <citation type="journal article" date="2014" name="Front. Microbiol.">
        <title>High frequency of phylogenetically diverse reductive dehalogenase-homologous genes in deep subseafloor sedimentary metagenomes.</title>
        <authorList>
            <person name="Kawai M."/>
            <person name="Futagami T."/>
            <person name="Toyoda A."/>
            <person name="Takaki Y."/>
            <person name="Nishi S."/>
            <person name="Hori S."/>
            <person name="Arai W."/>
            <person name="Tsubouchi T."/>
            <person name="Morono Y."/>
            <person name="Uchiyama I."/>
            <person name="Ito T."/>
            <person name="Fujiyama A."/>
            <person name="Inagaki F."/>
            <person name="Takami H."/>
        </authorList>
    </citation>
    <scope>NUCLEOTIDE SEQUENCE</scope>
    <source>
        <strain evidence="2">Expedition CK06-06</strain>
    </source>
</reference>
<feature type="domain" description="Pyrrolo-quinoline quinone repeat" evidence="1">
    <location>
        <begin position="45"/>
        <end position="120"/>
    </location>
</feature>
<dbReference type="AlphaFoldDB" id="X0T7J7"/>
<accession>X0T7J7</accession>